<sequence length="256" mass="29636">MTGTTDPIDDVSFTFEWYESLLKLLQSEDRKFRTFEDDVDGGTVLYRHDVDWSPRKAVELGRIEAEHDVTATYFFLVTSPFYNPQTEAVRSAIEKLADLGHEIGLHFSTHQYDVDESTPLEKVAERVDREGRILGEAAGTSVDVVSFHNPPDWILRETFEDFVSTYEPRFFETVEYRADSNQRWRETHPFADGVPDPLQVLTHPVLWGERDAWAVDRLREERDYHAVGIDEHLARTDRTWESPLGIGRLDDDGPLY</sequence>
<evidence type="ECO:0008006" key="3">
    <source>
        <dbReference type="Google" id="ProtNLM"/>
    </source>
</evidence>
<evidence type="ECO:0000313" key="2">
    <source>
        <dbReference type="Proteomes" id="UP000289691"/>
    </source>
</evidence>
<dbReference type="OrthoDB" id="301436at2157"/>
<dbReference type="InterPro" id="IPR011330">
    <property type="entry name" value="Glyco_hydro/deAcase_b/a-brl"/>
</dbReference>
<dbReference type="EMBL" id="RDFA01000006">
    <property type="protein sequence ID" value="RXK47435.1"/>
    <property type="molecule type" value="Genomic_DNA"/>
</dbReference>
<gene>
    <name evidence="1" type="ORF">EAF64_16810</name>
</gene>
<comment type="caution">
    <text evidence="1">The sequence shown here is derived from an EMBL/GenBank/DDBJ whole genome shotgun (WGS) entry which is preliminary data.</text>
</comment>
<dbReference type="Proteomes" id="UP000289691">
    <property type="component" value="Unassembled WGS sequence"/>
</dbReference>
<dbReference type="AlphaFoldDB" id="A0A498KTJ8"/>
<name>A0A498KTJ8_9EURY</name>
<accession>A0A498KTJ8</accession>
<dbReference type="CDD" id="cd10585">
    <property type="entry name" value="CE4_SF"/>
    <property type="match status" value="1"/>
</dbReference>
<proteinExistence type="predicted"/>
<protein>
    <recommendedName>
        <fullName evidence="3">Polysaccharide deacetylase</fullName>
    </recommendedName>
</protein>
<organism evidence="1 2">
    <name type="scientific">Halorientalis pallida</name>
    <dbReference type="NCBI Taxonomy" id="2479928"/>
    <lineage>
        <taxon>Archaea</taxon>
        <taxon>Methanobacteriati</taxon>
        <taxon>Methanobacteriota</taxon>
        <taxon>Stenosarchaea group</taxon>
        <taxon>Halobacteria</taxon>
        <taxon>Halobacteriales</taxon>
        <taxon>Haloarculaceae</taxon>
        <taxon>Halorientalis</taxon>
    </lineage>
</organism>
<dbReference type="SUPFAM" id="SSF88713">
    <property type="entry name" value="Glycoside hydrolase/deacetylase"/>
    <property type="match status" value="1"/>
</dbReference>
<dbReference type="RefSeq" id="WP_129070138.1">
    <property type="nucleotide sequence ID" value="NZ_RDFA01000006.1"/>
</dbReference>
<dbReference type="Gene3D" id="3.20.20.370">
    <property type="entry name" value="Glycoside hydrolase/deacetylase"/>
    <property type="match status" value="1"/>
</dbReference>
<reference evidence="1 2" key="1">
    <citation type="submission" date="2019-01" db="EMBL/GenBank/DDBJ databases">
        <title>Halorientalis sp. F13-25 a new haloarchaeum isolated from hypersaline water.</title>
        <authorList>
            <person name="Ana D.-V."/>
            <person name="Cristina S.-P."/>
            <person name="Antonio V."/>
        </authorList>
    </citation>
    <scope>NUCLEOTIDE SEQUENCE [LARGE SCALE GENOMIC DNA]</scope>
    <source>
        <strain evidence="1 2">F13-25</strain>
    </source>
</reference>
<keyword evidence="2" id="KW-1185">Reference proteome</keyword>
<evidence type="ECO:0000313" key="1">
    <source>
        <dbReference type="EMBL" id="RXK47435.1"/>
    </source>
</evidence>
<dbReference type="GO" id="GO:0005975">
    <property type="term" value="P:carbohydrate metabolic process"/>
    <property type="evidence" value="ECO:0007669"/>
    <property type="project" value="InterPro"/>
</dbReference>